<evidence type="ECO:0000313" key="2">
    <source>
        <dbReference type="Proteomes" id="UP001207742"/>
    </source>
</evidence>
<dbReference type="SUPFAM" id="SSF53335">
    <property type="entry name" value="S-adenosyl-L-methionine-dependent methyltransferases"/>
    <property type="match status" value="1"/>
</dbReference>
<keyword evidence="1" id="KW-0489">Methyltransferase</keyword>
<dbReference type="EMBL" id="JAPDNS010000001">
    <property type="protein sequence ID" value="MCW3484091.1"/>
    <property type="molecule type" value="Genomic_DNA"/>
</dbReference>
<dbReference type="GO" id="GO:0032259">
    <property type="term" value="P:methylation"/>
    <property type="evidence" value="ECO:0007669"/>
    <property type="project" value="UniProtKB-KW"/>
</dbReference>
<accession>A0ABT3IJE9</accession>
<name>A0ABT3IJE9_9BACT</name>
<gene>
    <name evidence="1" type="ORF">OL497_09315</name>
</gene>
<organism evidence="1 2">
    <name type="scientific">Chitinophaga nivalis</name>
    <dbReference type="NCBI Taxonomy" id="2991709"/>
    <lineage>
        <taxon>Bacteria</taxon>
        <taxon>Pseudomonadati</taxon>
        <taxon>Bacteroidota</taxon>
        <taxon>Chitinophagia</taxon>
        <taxon>Chitinophagales</taxon>
        <taxon>Chitinophagaceae</taxon>
        <taxon>Chitinophaga</taxon>
    </lineage>
</organism>
<dbReference type="Proteomes" id="UP001207742">
    <property type="component" value="Unassembled WGS sequence"/>
</dbReference>
<reference evidence="1 2" key="1">
    <citation type="submission" date="2022-10" db="EMBL/GenBank/DDBJ databases">
        <title>Chitinophaga nivalis PC15 sp. nov., isolated from Pyeongchang county, South Korea.</title>
        <authorList>
            <person name="Trinh H.N."/>
        </authorList>
    </citation>
    <scope>NUCLEOTIDE SEQUENCE [LARGE SCALE GENOMIC DNA]</scope>
    <source>
        <strain evidence="1 2">PC14</strain>
    </source>
</reference>
<evidence type="ECO:0000313" key="1">
    <source>
        <dbReference type="EMBL" id="MCW3484091.1"/>
    </source>
</evidence>
<dbReference type="RefSeq" id="WP_264729610.1">
    <property type="nucleotide sequence ID" value="NZ_JAPDNR010000001.1"/>
</dbReference>
<keyword evidence="2" id="KW-1185">Reference proteome</keyword>
<sequence>MEFHEAIELIRHPTLTRPQESIWADLGCGSGLFTYALAHQLAAGSTVYAIDKSPVRLHPHPLPRPVTIFPQQTDFVQSPLQLPLLQGILMANALHYVADKRKLLRHLRTYLQPDGCLLIVEYDTTAANQWVPYPIPPTALKALLADIGFAHFLMLGTRPSVYQPVQLYAALITS</sequence>
<keyword evidence="1" id="KW-0808">Transferase</keyword>
<protein>
    <submittedName>
        <fullName evidence="1">Class I SAM-dependent methyltransferase</fullName>
    </submittedName>
</protein>
<dbReference type="CDD" id="cd02440">
    <property type="entry name" value="AdoMet_MTases"/>
    <property type="match status" value="1"/>
</dbReference>
<proteinExistence type="predicted"/>
<dbReference type="GO" id="GO:0008168">
    <property type="term" value="F:methyltransferase activity"/>
    <property type="evidence" value="ECO:0007669"/>
    <property type="project" value="UniProtKB-KW"/>
</dbReference>
<dbReference type="InterPro" id="IPR029063">
    <property type="entry name" value="SAM-dependent_MTases_sf"/>
</dbReference>
<comment type="caution">
    <text evidence="1">The sequence shown here is derived from an EMBL/GenBank/DDBJ whole genome shotgun (WGS) entry which is preliminary data.</text>
</comment>
<dbReference type="Gene3D" id="3.40.50.150">
    <property type="entry name" value="Vaccinia Virus protein VP39"/>
    <property type="match status" value="1"/>
</dbReference>
<dbReference type="Pfam" id="PF13489">
    <property type="entry name" value="Methyltransf_23"/>
    <property type="match status" value="1"/>
</dbReference>